<gene>
    <name evidence="2" type="ORF">KEBURONENSIS_00483</name>
    <name evidence="1" type="ORF">KEBURONENSIS_00904</name>
</gene>
<proteinExistence type="predicted"/>
<reference evidence="1" key="1">
    <citation type="submission" date="2017-05" db="EMBL/GenBank/DDBJ databases">
        <authorList>
            <person name="Song R."/>
            <person name="Chenine A.L."/>
            <person name="Ruprecht R.M."/>
        </authorList>
    </citation>
    <scope>NUCLEOTIDE SEQUENCE</scope>
    <source>
        <strain evidence="1">Kingella_eburonensis</strain>
    </source>
</reference>
<evidence type="ECO:0000313" key="2">
    <source>
        <dbReference type="EMBL" id="SNB82266.1"/>
    </source>
</evidence>
<accession>A0A238TE93</accession>
<dbReference type="EMBL" id="FXUV02000065">
    <property type="protein sequence ID" value="SNB82266.1"/>
    <property type="molecule type" value="Genomic_DNA"/>
</dbReference>
<dbReference type="AlphaFoldDB" id="A0A238TE93"/>
<dbReference type="Proteomes" id="UP000215450">
    <property type="component" value="Unassembled WGS sequence"/>
</dbReference>
<evidence type="ECO:0000313" key="3">
    <source>
        <dbReference type="Proteomes" id="UP000215450"/>
    </source>
</evidence>
<dbReference type="RefSeq" id="WP_180676274.1">
    <property type="nucleotide sequence ID" value="NZ_FXUV02000065.1"/>
</dbReference>
<evidence type="ECO:0000313" key="1">
    <source>
        <dbReference type="EMBL" id="SMQ11900.1"/>
    </source>
</evidence>
<dbReference type="EMBL" id="FXUV01000011">
    <property type="protein sequence ID" value="SMQ11900.1"/>
    <property type="molecule type" value="Genomic_DNA"/>
</dbReference>
<name>A0A238TE93_9NEIS</name>
<protein>
    <submittedName>
        <fullName evidence="2">Uncharacterized protein</fullName>
    </submittedName>
</protein>
<organism evidence="2 3">
    <name type="scientific">Kingella negevensis</name>
    <dbReference type="NCBI Taxonomy" id="1522312"/>
    <lineage>
        <taxon>Bacteria</taxon>
        <taxon>Pseudomonadati</taxon>
        <taxon>Pseudomonadota</taxon>
        <taxon>Betaproteobacteria</taxon>
        <taxon>Neisseriales</taxon>
        <taxon>Neisseriaceae</taxon>
        <taxon>Kingella</taxon>
    </lineage>
</organism>
<reference evidence="2 3" key="2">
    <citation type="submission" date="2017-06" db="EMBL/GenBank/DDBJ databases">
        <authorList>
            <person name="Kim H.J."/>
            <person name="Triplett B.A."/>
        </authorList>
    </citation>
    <scope>NUCLEOTIDE SEQUENCE [LARGE SCALE GENOMIC DNA]</scope>
    <source>
        <strain evidence="2">Kingella_eburonensis</strain>
    </source>
</reference>
<keyword evidence="3" id="KW-1185">Reference proteome</keyword>
<sequence length="58" mass="6809">MKTLIPYKERVLDAQTYLNEIKNKQDNIEKVEFIPPKLGKGGYGLFRVRYKVPVLVEQ</sequence>